<feature type="transmembrane region" description="Helical" evidence="1">
    <location>
        <begin position="38"/>
        <end position="62"/>
    </location>
</feature>
<accession>A0T1U3</accession>
<name>A0T1U3_VIBCL</name>
<dbReference type="NCBIfam" id="NF033860">
    <property type="entry name" value="Wzy_O6_O28"/>
    <property type="match status" value="1"/>
</dbReference>
<evidence type="ECO:0000256" key="1">
    <source>
        <dbReference type="SAM" id="Phobius"/>
    </source>
</evidence>
<keyword evidence="1" id="KW-1133">Transmembrane helix</keyword>
<feature type="transmembrane region" description="Helical" evidence="1">
    <location>
        <begin position="375"/>
        <end position="396"/>
    </location>
</feature>
<protein>
    <submittedName>
        <fullName evidence="2">Putative polymerase</fullName>
    </submittedName>
</protein>
<dbReference type="AlphaFoldDB" id="A0T1U3"/>
<feature type="transmembrane region" description="Helical" evidence="1">
    <location>
        <begin position="122"/>
        <end position="140"/>
    </location>
</feature>
<dbReference type="RefSeq" id="WP_345856418.1">
    <property type="nucleotide sequence ID" value="NZ_JBDFMU010000010.1"/>
</dbReference>
<feature type="transmembrane region" description="Helical" evidence="1">
    <location>
        <begin position="333"/>
        <end position="355"/>
    </location>
</feature>
<feature type="transmembrane region" description="Helical" evidence="1">
    <location>
        <begin position="7"/>
        <end position="26"/>
    </location>
</feature>
<feature type="transmembrane region" description="Helical" evidence="1">
    <location>
        <begin position="191"/>
        <end position="208"/>
    </location>
</feature>
<feature type="transmembrane region" description="Helical" evidence="1">
    <location>
        <begin position="152"/>
        <end position="179"/>
    </location>
</feature>
<proteinExistence type="predicted"/>
<keyword evidence="1" id="KW-0812">Transmembrane</keyword>
<feature type="transmembrane region" description="Helical" evidence="1">
    <location>
        <begin position="83"/>
        <end position="102"/>
    </location>
</feature>
<dbReference type="EMBL" id="EF076669">
    <property type="protein sequence ID" value="ABK58715.1"/>
    <property type="molecule type" value="Genomic_DNA"/>
</dbReference>
<evidence type="ECO:0000313" key="2">
    <source>
        <dbReference type="EMBL" id="ABK58715.1"/>
    </source>
</evidence>
<organism evidence="2">
    <name type="scientific">Vibrio cholerae</name>
    <dbReference type="NCBI Taxonomy" id="666"/>
    <lineage>
        <taxon>Bacteria</taxon>
        <taxon>Pseudomonadati</taxon>
        <taxon>Pseudomonadota</taxon>
        <taxon>Gammaproteobacteria</taxon>
        <taxon>Vibrionales</taxon>
        <taxon>Vibrionaceae</taxon>
        <taxon>Vibrio</taxon>
    </lineage>
</organism>
<reference evidence="2" key="1">
    <citation type="journal article" date="2007" name="FEMS Microbiol. Lett.">
        <title>Genetic variation of capsule/LPS biogenesis in two serogroup O31 Vibrio cholerae isolates.</title>
        <authorList>
            <person name="Chen Y."/>
            <person name="Stine O.C."/>
            <person name="Morris J.G.Jr."/>
            <person name="Johnson J.A."/>
        </authorList>
    </citation>
    <scope>NUCLEOTIDE SEQUENCE</scope>
    <source>
        <strain evidence="2">A5</strain>
    </source>
</reference>
<gene>
    <name evidence="2" type="primary">wzy</name>
</gene>
<sequence length="401" mass="46599">MNLERNLFFKLYLFSNIVTAIIYIYSGKIGGDLRGYDLNHPLIMLLALIIVIVSMYTLLYFLYGFLEKSIKVKKIFLEDNIDYFYLDVFFILLNISFGYFSFKYDIGIAGVEIDSSVPKIPLYLFIIMQPIFLTYIYLAYTSNIKRKLFVVNAILILLFSILKGWLSSFIYLTFIFIIVNNAFIFKHKLKFMLGIVVGIVLSPFLKFFKSVVSVVNTSQNGDSYIEAIDLVMSYKNINSLLDLFNLYLVSTIERFEHVGILYYSLVENNIDVVLKDKITPFFAEGWIQNRIYDVFTLHSTTDLQIALAQKIHNAYSWRVNTPISLWMIVDSQMILLIAIYTITLLMLVIFISKLLSEKVVNLSWIATLVMLFHGWFYSFSLYIQALVVFACIVFFIRIVKA</sequence>
<keyword evidence="1" id="KW-0472">Membrane</keyword>